<comment type="caution">
    <text evidence="1">The sequence shown here is derived from an EMBL/GenBank/DDBJ whole genome shotgun (WGS) entry which is preliminary data.</text>
</comment>
<sequence>MSRLNPDILILIFDKLQYDKKSLYSCILVNREWCRIVVPILWKVTWYNDEKSERKLFNTILFCLPISSKQLLIDNGVKLQLSLMTGQPLFKYISFCTFPNNSIVYKMIEMVLVDDYSSLKQMKRDLLKQEIFKLFVSQCKNIKKLDWDNTQPLSLFFGASTCFSSLRDLYVDVDFVKSDALYGMAQICKGIEKLTLHNCIQDVPGLVILIDVQRNLKSLSIHYEEFKGIDKELSKAMRKKAKTITELYLSPVNCVSPLILTSFIKLEKGLFYNYSNNEYDKEIEEFQRYLKILEFPDLQYLEIEHLSCFKELSLLIEKSKGNILEINIYTKNVNAENAGLLIKTISRKCPKIEKLTTHLDLVGLKYLKELLINCNYLEYLRLDCLHPKAEKMGDEILDIIIKYSPFTLKEIHLSETWMFSVGGFERFFDSWKGRDPVDFEIIYNDYNNYSYITANHKNIIRKYVNEKVINFSNCF</sequence>
<name>A0A2I1GV03_9GLOM</name>
<evidence type="ECO:0000313" key="2">
    <source>
        <dbReference type="Proteomes" id="UP000234323"/>
    </source>
</evidence>
<dbReference type="VEuPathDB" id="FungiDB:RhiirA1_448506"/>
<gene>
    <name evidence="1" type="ORF">RhiirA4_545941</name>
</gene>
<dbReference type="VEuPathDB" id="FungiDB:FUN_008320"/>
<dbReference type="VEuPathDB" id="FungiDB:RhiirFUN_008636"/>
<reference evidence="1 2" key="1">
    <citation type="submission" date="2015-10" db="EMBL/GenBank/DDBJ databases">
        <title>Genome analyses suggest a sexual origin of heterokaryosis in a supposedly ancient asexual fungus.</title>
        <authorList>
            <person name="Ropars J."/>
            <person name="Sedzielewska K."/>
            <person name="Noel J."/>
            <person name="Charron P."/>
            <person name="Farinelli L."/>
            <person name="Marton T."/>
            <person name="Kruger M."/>
            <person name="Pelin A."/>
            <person name="Brachmann A."/>
            <person name="Corradi N."/>
        </authorList>
    </citation>
    <scope>NUCLEOTIDE SEQUENCE [LARGE SCALE GENOMIC DNA]</scope>
    <source>
        <strain evidence="1 2">A4</strain>
    </source>
</reference>
<dbReference type="SUPFAM" id="SSF52047">
    <property type="entry name" value="RNI-like"/>
    <property type="match status" value="1"/>
</dbReference>
<proteinExistence type="predicted"/>
<protein>
    <submittedName>
        <fullName evidence="1">Uncharacterized protein</fullName>
    </submittedName>
</protein>
<organism evidence="1 2">
    <name type="scientific">Rhizophagus irregularis</name>
    <dbReference type="NCBI Taxonomy" id="588596"/>
    <lineage>
        <taxon>Eukaryota</taxon>
        <taxon>Fungi</taxon>
        <taxon>Fungi incertae sedis</taxon>
        <taxon>Mucoromycota</taxon>
        <taxon>Glomeromycotina</taxon>
        <taxon>Glomeromycetes</taxon>
        <taxon>Glomerales</taxon>
        <taxon>Glomeraceae</taxon>
        <taxon>Rhizophagus</taxon>
    </lineage>
</organism>
<dbReference type="Proteomes" id="UP000234323">
    <property type="component" value="Unassembled WGS sequence"/>
</dbReference>
<dbReference type="InterPro" id="IPR032675">
    <property type="entry name" value="LRR_dom_sf"/>
</dbReference>
<dbReference type="Gene3D" id="3.80.10.10">
    <property type="entry name" value="Ribonuclease Inhibitor"/>
    <property type="match status" value="1"/>
</dbReference>
<dbReference type="InterPro" id="IPR036047">
    <property type="entry name" value="F-box-like_dom_sf"/>
</dbReference>
<accession>A0A2I1GV03</accession>
<dbReference type="AlphaFoldDB" id="A0A2I1GV03"/>
<dbReference type="OrthoDB" id="421226at2759"/>
<dbReference type="EMBL" id="LLXI01000873">
    <property type="protein sequence ID" value="PKY50405.1"/>
    <property type="molecule type" value="Genomic_DNA"/>
</dbReference>
<evidence type="ECO:0000313" key="1">
    <source>
        <dbReference type="EMBL" id="PKY50405.1"/>
    </source>
</evidence>
<dbReference type="SUPFAM" id="SSF81383">
    <property type="entry name" value="F-box domain"/>
    <property type="match status" value="1"/>
</dbReference>
<keyword evidence="2" id="KW-1185">Reference proteome</keyword>